<dbReference type="OrthoDB" id="279005at2"/>
<dbReference type="EMBL" id="MWPQ01000044">
    <property type="protein sequence ID" value="OPH82436.1"/>
    <property type="molecule type" value="Genomic_DNA"/>
</dbReference>
<protein>
    <recommendedName>
        <fullName evidence="2">MobA/VirD2-like nuclease domain-containing protein</fullName>
    </recommendedName>
</protein>
<evidence type="ECO:0000313" key="4">
    <source>
        <dbReference type="Proteomes" id="UP000189940"/>
    </source>
</evidence>
<evidence type="ECO:0000256" key="1">
    <source>
        <dbReference type="SAM" id="MobiDB-lite"/>
    </source>
</evidence>
<accession>A0A1V4HWV8</accession>
<evidence type="ECO:0000313" key="3">
    <source>
        <dbReference type="EMBL" id="OPH82436.1"/>
    </source>
</evidence>
<sequence length="477" mass="55287">MVPKVAGKGRSFVGAGLYYLHDKKAETSERVAFAHTVNLPTLDADKAIRLMAYTAMHQTEIKARAGGSTRGRKLTDPVYCYSLSWAPGEEPSQDEMIGAAKETLKALGLEGHEALLVGHDDEPHPHIHIIVNRVNPETGIAAPLKMDHLKLSAWAEEFERRQGQIRCEQRVLNNELRRQGEFVKDRSSQKAAEFQRWRMERAHRRSDRRVRESDRLGVKHHGERDRLRTDRDRLVTEQRRRYREATRADWHDLFTIQRQERRRFADAQRNAWSRVRFDIRTYGEDYRRAGKSGRKQMLKGAASALLGLKAQRKKLELKQKNERLFFARKLNDRTDKLTEKIRQKHERDLSALYKKQADELHELKMRQSKESQAEAREITEDRDKEIFRKEWREKRKSSLTEHFSKANREAGKDAARDGGEAASQERDSARARKRGLTDEFKAARGLAPEKKGKDSKGEFKDNAKDVGHDTGRKPKGD</sequence>
<name>A0A1V4HWV8_NITVU</name>
<dbReference type="Pfam" id="PF03432">
    <property type="entry name" value="Relaxase"/>
    <property type="match status" value="1"/>
</dbReference>
<feature type="domain" description="MobA/VirD2-like nuclease" evidence="2">
    <location>
        <begin position="19"/>
        <end position="163"/>
    </location>
</feature>
<comment type="caution">
    <text evidence="3">The sequence shown here is derived from an EMBL/GenBank/DDBJ whole genome shotgun (WGS) entry which is preliminary data.</text>
</comment>
<gene>
    <name evidence="3" type="ORF">B2M20_11590</name>
</gene>
<dbReference type="STRING" id="29421.B2M20_11590"/>
<feature type="region of interest" description="Disordered" evidence="1">
    <location>
        <begin position="364"/>
        <end position="477"/>
    </location>
</feature>
<proteinExistence type="predicted"/>
<keyword evidence="4" id="KW-1185">Reference proteome</keyword>
<organism evidence="3 4">
    <name type="scientific">Nitrobacter vulgaris</name>
    <dbReference type="NCBI Taxonomy" id="29421"/>
    <lineage>
        <taxon>Bacteria</taxon>
        <taxon>Pseudomonadati</taxon>
        <taxon>Pseudomonadota</taxon>
        <taxon>Alphaproteobacteria</taxon>
        <taxon>Hyphomicrobiales</taxon>
        <taxon>Nitrobacteraceae</taxon>
        <taxon>Nitrobacter</taxon>
    </lineage>
</organism>
<dbReference type="Proteomes" id="UP000189940">
    <property type="component" value="Unassembled WGS sequence"/>
</dbReference>
<dbReference type="AlphaFoldDB" id="A0A1V4HWV8"/>
<dbReference type="RefSeq" id="WP_079447207.1">
    <property type="nucleotide sequence ID" value="NZ_MWPQ01000044.1"/>
</dbReference>
<evidence type="ECO:0000259" key="2">
    <source>
        <dbReference type="Pfam" id="PF03432"/>
    </source>
</evidence>
<dbReference type="InterPro" id="IPR005094">
    <property type="entry name" value="Endonuclease_MobA/VirD2"/>
</dbReference>
<reference evidence="3 4" key="1">
    <citation type="submission" date="2017-02" db="EMBL/GenBank/DDBJ databases">
        <title>Genome sequence of the nitrite-oxidizing bacterium Nitrobacter vulgaris strain Ab1.</title>
        <authorList>
            <person name="Mellbye B.L."/>
            <person name="Davis E.W."/>
            <person name="Spieck E."/>
            <person name="Chang J.H."/>
            <person name="Bottomley P.J."/>
            <person name="Sayavedra-Soto L.A."/>
        </authorList>
    </citation>
    <scope>NUCLEOTIDE SEQUENCE [LARGE SCALE GENOMIC DNA]</scope>
    <source>
        <strain evidence="3 4">Ab1</strain>
    </source>
</reference>